<feature type="domain" description="RagB/SusD" evidence="6">
    <location>
        <begin position="358"/>
        <end position="483"/>
    </location>
</feature>
<dbReference type="GO" id="GO:0009279">
    <property type="term" value="C:cell outer membrane"/>
    <property type="evidence" value="ECO:0007669"/>
    <property type="project" value="UniProtKB-SubCell"/>
</dbReference>
<evidence type="ECO:0000256" key="2">
    <source>
        <dbReference type="ARBA" id="ARBA00006275"/>
    </source>
</evidence>
<evidence type="ECO:0000259" key="7">
    <source>
        <dbReference type="Pfam" id="PF14322"/>
    </source>
</evidence>
<dbReference type="Gene3D" id="1.25.40.390">
    <property type="match status" value="1"/>
</dbReference>
<proteinExistence type="inferred from homology"/>
<dbReference type="Pfam" id="PF07980">
    <property type="entry name" value="SusD_RagB"/>
    <property type="match status" value="1"/>
</dbReference>
<dbReference type="InterPro" id="IPR011990">
    <property type="entry name" value="TPR-like_helical_dom_sf"/>
</dbReference>
<dbReference type="SUPFAM" id="SSF48452">
    <property type="entry name" value="TPR-like"/>
    <property type="match status" value="1"/>
</dbReference>
<dbReference type="Pfam" id="PF14322">
    <property type="entry name" value="SusD-like_3"/>
    <property type="match status" value="1"/>
</dbReference>
<keyword evidence="5" id="KW-0998">Cell outer membrane</keyword>
<organism evidence="8 9">
    <name type="scientific">Parapedobacter luteus</name>
    <dbReference type="NCBI Taxonomy" id="623280"/>
    <lineage>
        <taxon>Bacteria</taxon>
        <taxon>Pseudomonadati</taxon>
        <taxon>Bacteroidota</taxon>
        <taxon>Sphingobacteriia</taxon>
        <taxon>Sphingobacteriales</taxon>
        <taxon>Sphingobacteriaceae</taxon>
        <taxon>Parapedobacter</taxon>
    </lineage>
</organism>
<dbReference type="RefSeq" id="WP_079718558.1">
    <property type="nucleotide sequence ID" value="NZ_FUYS01000015.1"/>
</dbReference>
<keyword evidence="3" id="KW-0732">Signal</keyword>
<gene>
    <name evidence="8" type="ORF">SAMN05660226_03949</name>
</gene>
<comment type="subcellular location">
    <subcellularLocation>
        <location evidence="1">Cell outer membrane</location>
    </subcellularLocation>
</comment>
<feature type="domain" description="SusD-like N-terminal" evidence="7">
    <location>
        <begin position="43"/>
        <end position="242"/>
    </location>
</feature>
<dbReference type="Proteomes" id="UP000190541">
    <property type="component" value="Unassembled WGS sequence"/>
</dbReference>
<evidence type="ECO:0000256" key="5">
    <source>
        <dbReference type="ARBA" id="ARBA00023237"/>
    </source>
</evidence>
<reference evidence="8 9" key="1">
    <citation type="submission" date="2017-02" db="EMBL/GenBank/DDBJ databases">
        <authorList>
            <person name="Peterson S.W."/>
        </authorList>
    </citation>
    <scope>NUCLEOTIDE SEQUENCE [LARGE SCALE GENOMIC DNA]</scope>
    <source>
        <strain evidence="8 9">DSM 22899</strain>
    </source>
</reference>
<dbReference type="CDD" id="cd08977">
    <property type="entry name" value="SusD"/>
    <property type="match status" value="1"/>
</dbReference>
<dbReference type="EMBL" id="FUYS01000015">
    <property type="protein sequence ID" value="SKB94630.1"/>
    <property type="molecule type" value="Genomic_DNA"/>
</dbReference>
<accession>A0A1T5FEL8</accession>
<sequence length="483" mass="53474">MKKRTLIYLAVFGIVFSSCESLIEVDPQNNLSASAVFTDIDAAQSVLNSAYNRLIRGGDGQLYGRDLKLMGDALADNIVTDADLAGQRWNTVNRNDQGAHYNIWAQSYNVINDVNEVLDKTPGLPVTPSQEPTRNSILAQAYTIRALTYFNLARVYGYEPNKIPTTGAGAGFDRSAVLRLTPTGSFADAQPMSRSSIIETYTQIESDLTEAISLFANASTPSNPVRYFTLGTAYALRGTLYLYWERYQQAIDDFDAAFANSSATLTDDIVAAFTSEMNPEAFTQLWMDWSTQSLGSNNSLYSYTHAPLWNGISTFGGQTISPELYNSFEEGDSRLGLIYVDDRHPQYYWSNKYNGAAGLYADHLIIVRYSDVLLMKAEALAALGQYSAAAELIVQLRMARNASVDVVPTDVRIVDYIKDERNRELHFEGVRFFDLKRWGNGVTKSAAVIGGVGFLAHDHHRMLAGIPNSQILLNPDLPQNPGY</sequence>
<evidence type="ECO:0000256" key="4">
    <source>
        <dbReference type="ARBA" id="ARBA00023136"/>
    </source>
</evidence>
<comment type="similarity">
    <text evidence="2">Belongs to the SusD family.</text>
</comment>
<evidence type="ECO:0000256" key="1">
    <source>
        <dbReference type="ARBA" id="ARBA00004442"/>
    </source>
</evidence>
<dbReference type="STRING" id="623280.SAMN05660226_03949"/>
<dbReference type="AlphaFoldDB" id="A0A1T5FEL8"/>
<dbReference type="OrthoDB" id="1080118at2"/>
<dbReference type="InterPro" id="IPR033985">
    <property type="entry name" value="SusD-like_N"/>
</dbReference>
<dbReference type="InterPro" id="IPR012944">
    <property type="entry name" value="SusD_RagB_dom"/>
</dbReference>
<keyword evidence="4" id="KW-0472">Membrane</keyword>
<dbReference type="PROSITE" id="PS51257">
    <property type="entry name" value="PROKAR_LIPOPROTEIN"/>
    <property type="match status" value="1"/>
</dbReference>
<evidence type="ECO:0000313" key="9">
    <source>
        <dbReference type="Proteomes" id="UP000190541"/>
    </source>
</evidence>
<protein>
    <submittedName>
        <fullName evidence="8">Starch-binding associating with outer membrane</fullName>
    </submittedName>
</protein>
<evidence type="ECO:0000256" key="3">
    <source>
        <dbReference type="ARBA" id="ARBA00022729"/>
    </source>
</evidence>
<keyword evidence="9" id="KW-1185">Reference proteome</keyword>
<name>A0A1T5FEL8_9SPHI</name>
<evidence type="ECO:0000259" key="6">
    <source>
        <dbReference type="Pfam" id="PF07980"/>
    </source>
</evidence>
<evidence type="ECO:0000313" key="8">
    <source>
        <dbReference type="EMBL" id="SKB94630.1"/>
    </source>
</evidence>